<sequence length="160" mass="18096">MKYRTLIIIALLLSACRTPQQIFKSESIIESSDTLYIERTPAVHDTLYIPLPAVHTGSAPCDSLCQQQLTDALSRLATAKHSSGNSYGIYYDKYRQQLVLYQQLQEQLNSRQRSTVSTQQTVVQTQKIPVPYTPLYTKILAWIGVAAVGYLIFRISKLIK</sequence>
<reference evidence="3" key="1">
    <citation type="submission" date="2017-06" db="EMBL/GenBank/DDBJ databases">
        <title>Capnocytophaga spp. assemblies.</title>
        <authorList>
            <person name="Gulvik C.A."/>
        </authorList>
    </citation>
    <scope>NUCLEOTIDE SEQUENCE [LARGE SCALE GENOMIC DNA]</scope>
    <source>
        <strain evidence="3">H6253</strain>
    </source>
</reference>
<keyword evidence="1" id="KW-0472">Membrane</keyword>
<feature type="transmembrane region" description="Helical" evidence="1">
    <location>
        <begin position="135"/>
        <end position="153"/>
    </location>
</feature>
<evidence type="ECO:0000256" key="1">
    <source>
        <dbReference type="SAM" id="Phobius"/>
    </source>
</evidence>
<organism evidence="2 3">
    <name type="scientific">Capnocytophaga leadbetteri</name>
    <dbReference type="NCBI Taxonomy" id="327575"/>
    <lineage>
        <taxon>Bacteria</taxon>
        <taxon>Pseudomonadati</taxon>
        <taxon>Bacteroidota</taxon>
        <taxon>Flavobacteriia</taxon>
        <taxon>Flavobacteriales</taxon>
        <taxon>Flavobacteriaceae</taxon>
        <taxon>Capnocytophaga</taxon>
    </lineage>
</organism>
<keyword evidence="3" id="KW-1185">Reference proteome</keyword>
<keyword evidence="1" id="KW-0812">Transmembrane</keyword>
<name>A0A250FAP5_9FLAO</name>
<dbReference type="RefSeq" id="WP_095913018.1">
    <property type="nucleotide sequence ID" value="NZ_CP022384.1"/>
</dbReference>
<evidence type="ECO:0008006" key="4">
    <source>
        <dbReference type="Google" id="ProtNLM"/>
    </source>
</evidence>
<accession>A0A250FAP5</accession>
<evidence type="ECO:0000313" key="3">
    <source>
        <dbReference type="Proteomes" id="UP000217276"/>
    </source>
</evidence>
<dbReference type="PROSITE" id="PS51257">
    <property type="entry name" value="PROKAR_LIPOPROTEIN"/>
    <property type="match status" value="1"/>
</dbReference>
<dbReference type="Proteomes" id="UP000217276">
    <property type="component" value="Chromosome"/>
</dbReference>
<dbReference type="KEGG" id="clk:CGC53_01365"/>
<proteinExistence type="predicted"/>
<evidence type="ECO:0000313" key="2">
    <source>
        <dbReference type="EMBL" id="ATA81097.1"/>
    </source>
</evidence>
<dbReference type="EMBL" id="CP022384">
    <property type="protein sequence ID" value="ATA81097.1"/>
    <property type="molecule type" value="Genomic_DNA"/>
</dbReference>
<keyword evidence="1" id="KW-1133">Transmembrane helix</keyword>
<gene>
    <name evidence="2" type="ORF">CGC53_01365</name>
</gene>
<dbReference type="AlphaFoldDB" id="A0A250FAP5"/>
<protein>
    <recommendedName>
        <fullName evidence="4">Lipoprotein</fullName>
    </recommendedName>
</protein>